<reference evidence="3" key="2">
    <citation type="submission" date="2021-09" db="EMBL/GenBank/DDBJ databases">
        <authorList>
            <person name="Jia N."/>
            <person name="Wang J."/>
            <person name="Shi W."/>
            <person name="Du L."/>
            <person name="Sun Y."/>
            <person name="Zhan W."/>
            <person name="Jiang J."/>
            <person name="Wang Q."/>
            <person name="Zhang B."/>
            <person name="Ji P."/>
            <person name="Sakyi L.B."/>
            <person name="Cui X."/>
            <person name="Yuan T."/>
            <person name="Jiang B."/>
            <person name="Yang W."/>
            <person name="Lam T.T.-Y."/>
            <person name="Chang Q."/>
            <person name="Ding S."/>
            <person name="Wang X."/>
            <person name="Zhu J."/>
            <person name="Ruan X."/>
            <person name="Zhao L."/>
            <person name="Wei J."/>
            <person name="Que T."/>
            <person name="Du C."/>
            <person name="Cheng J."/>
            <person name="Dai P."/>
            <person name="Han X."/>
            <person name="Huang E."/>
            <person name="Gao Y."/>
            <person name="Liu J."/>
            <person name="Shao H."/>
            <person name="Ye R."/>
            <person name="Li L."/>
            <person name="Wei W."/>
            <person name="Wang X."/>
            <person name="Wang C."/>
            <person name="Huo Q."/>
            <person name="Li W."/>
            <person name="Guo W."/>
            <person name="Chen H."/>
            <person name="Chen S."/>
            <person name="Zhou L."/>
            <person name="Zhou L."/>
            <person name="Ni X."/>
            <person name="Tian J."/>
            <person name="Zhou Y."/>
            <person name="Sheng Y."/>
            <person name="Liu T."/>
            <person name="Pan Y."/>
            <person name="Xia L."/>
            <person name="Li J."/>
            <person name="Zhao F."/>
            <person name="Cao W."/>
        </authorList>
    </citation>
    <scope>NUCLEOTIDE SEQUENCE</scope>
    <source>
        <strain evidence="3">Rmic-2018</strain>
        <tissue evidence="3">Larvae</tissue>
    </source>
</reference>
<evidence type="ECO:0000259" key="2">
    <source>
        <dbReference type="Pfam" id="PF21789"/>
    </source>
</evidence>
<evidence type="ECO:0000313" key="4">
    <source>
        <dbReference type="Proteomes" id="UP000821866"/>
    </source>
</evidence>
<name>A0A9J6DVI5_RHIMP</name>
<proteinExistence type="predicted"/>
<dbReference type="Pfam" id="PF21789">
    <property type="entry name" value="TNP-like_RNaseH_C"/>
    <property type="match status" value="1"/>
</dbReference>
<dbReference type="AlphaFoldDB" id="A0A9J6DVI5"/>
<protein>
    <recommendedName>
        <fullName evidence="5">Transposable element</fullName>
    </recommendedName>
</protein>
<organism evidence="3 4">
    <name type="scientific">Rhipicephalus microplus</name>
    <name type="common">Cattle tick</name>
    <name type="synonym">Boophilus microplus</name>
    <dbReference type="NCBI Taxonomy" id="6941"/>
    <lineage>
        <taxon>Eukaryota</taxon>
        <taxon>Metazoa</taxon>
        <taxon>Ecdysozoa</taxon>
        <taxon>Arthropoda</taxon>
        <taxon>Chelicerata</taxon>
        <taxon>Arachnida</taxon>
        <taxon>Acari</taxon>
        <taxon>Parasitiformes</taxon>
        <taxon>Ixodida</taxon>
        <taxon>Ixodoidea</taxon>
        <taxon>Ixodidae</taxon>
        <taxon>Rhipicephalinae</taxon>
        <taxon>Rhipicephalus</taxon>
        <taxon>Boophilus</taxon>
    </lineage>
</organism>
<dbReference type="InterPro" id="IPR048367">
    <property type="entry name" value="TNP-like_RNaseH_C"/>
</dbReference>
<dbReference type="VEuPathDB" id="VectorBase:LOC119178075"/>
<evidence type="ECO:0000313" key="3">
    <source>
        <dbReference type="EMBL" id="KAH8025728.1"/>
    </source>
</evidence>
<feature type="domain" description="Transposable element P transposase-like RNase H C-terminal" evidence="2">
    <location>
        <begin position="165"/>
        <end position="197"/>
    </location>
</feature>
<accession>A0A9J6DVI5</accession>
<evidence type="ECO:0008006" key="5">
    <source>
        <dbReference type="Google" id="ProtNLM"/>
    </source>
</evidence>
<dbReference type="Pfam" id="PF21788">
    <property type="entry name" value="TNP-like_GBD"/>
    <property type="match status" value="1"/>
</dbReference>
<keyword evidence="4" id="KW-1185">Reference proteome</keyword>
<sequence>MWAHYDKLYVENSKLPGYLRGCPKLTFSHMNPSSTEKMRVKLATQVFSRSVAKGLEYYSSRGASGLQDVKATVDFTLKMNDLFDALNRSHPKEELRQSSKDLRVLASSLHWLNTWERELVSGTISREDFLTESTAEGLRVTILSAIQLSKYLLETCGFNYVLTAKFNQDVLKRFFGIIRQAAGQNEHPSMPTFLQLYNMLSIYSLIKPPKFGNCEVQNANEPQFLALSDFTSAFQVDCEQETKLEELKRKLDGLVDADVECEEAFAHVFTSEGRGLEHFDDGAVLASGTVAFSFPGWRKRDWDALGTVIACEKTGSEESESETGAGVTETREGYCSHTVIRTREQRNLGHDISIPQERWEHLMAQPKDFLFVREAGNAIWGVHNLYNTSITGTPCHRFLHKEGIPPSVEKRALTPRKLDALRRPVFVVVLCWEKLLAKCASQWH</sequence>
<dbReference type="InterPro" id="IPR048366">
    <property type="entry name" value="TNP-like_GBD"/>
</dbReference>
<dbReference type="EMBL" id="JABSTU010000007">
    <property type="protein sequence ID" value="KAH8025728.1"/>
    <property type="molecule type" value="Genomic_DNA"/>
</dbReference>
<feature type="domain" description="Transposable element P transposase-like GTP-binding insertion" evidence="1">
    <location>
        <begin position="2"/>
        <end position="92"/>
    </location>
</feature>
<dbReference type="PANTHER" id="PTHR47577">
    <property type="entry name" value="THAP DOMAIN-CONTAINING PROTEIN 6"/>
    <property type="match status" value="1"/>
</dbReference>
<dbReference type="PANTHER" id="PTHR47577:SF2">
    <property type="entry name" value="THAP DOMAIN CONTAINING 9"/>
    <property type="match status" value="1"/>
</dbReference>
<dbReference type="VEuPathDB" id="VectorBase:LOC119177934"/>
<dbReference type="Proteomes" id="UP000821866">
    <property type="component" value="Unassembled WGS sequence"/>
</dbReference>
<comment type="caution">
    <text evidence="3">The sequence shown here is derived from an EMBL/GenBank/DDBJ whole genome shotgun (WGS) entry which is preliminary data.</text>
</comment>
<evidence type="ECO:0000259" key="1">
    <source>
        <dbReference type="Pfam" id="PF21788"/>
    </source>
</evidence>
<gene>
    <name evidence="3" type="ORF">HPB51_010969</name>
</gene>
<reference evidence="3" key="1">
    <citation type="journal article" date="2020" name="Cell">
        <title>Large-Scale Comparative Analyses of Tick Genomes Elucidate Their Genetic Diversity and Vector Capacities.</title>
        <authorList>
            <consortium name="Tick Genome and Microbiome Consortium (TIGMIC)"/>
            <person name="Jia N."/>
            <person name="Wang J."/>
            <person name="Shi W."/>
            <person name="Du L."/>
            <person name="Sun Y."/>
            <person name="Zhan W."/>
            <person name="Jiang J.F."/>
            <person name="Wang Q."/>
            <person name="Zhang B."/>
            <person name="Ji P."/>
            <person name="Bell-Sakyi L."/>
            <person name="Cui X.M."/>
            <person name="Yuan T.T."/>
            <person name="Jiang B.G."/>
            <person name="Yang W.F."/>
            <person name="Lam T.T."/>
            <person name="Chang Q.C."/>
            <person name="Ding S.J."/>
            <person name="Wang X.J."/>
            <person name="Zhu J.G."/>
            <person name="Ruan X.D."/>
            <person name="Zhao L."/>
            <person name="Wei J.T."/>
            <person name="Ye R.Z."/>
            <person name="Que T.C."/>
            <person name="Du C.H."/>
            <person name="Zhou Y.H."/>
            <person name="Cheng J.X."/>
            <person name="Dai P.F."/>
            <person name="Guo W.B."/>
            <person name="Han X.H."/>
            <person name="Huang E.J."/>
            <person name="Li L.F."/>
            <person name="Wei W."/>
            <person name="Gao Y.C."/>
            <person name="Liu J.Z."/>
            <person name="Shao H.Z."/>
            <person name="Wang X."/>
            <person name="Wang C.C."/>
            <person name="Yang T.C."/>
            <person name="Huo Q.B."/>
            <person name="Li W."/>
            <person name="Chen H.Y."/>
            <person name="Chen S.E."/>
            <person name="Zhou L.G."/>
            <person name="Ni X.B."/>
            <person name="Tian J.H."/>
            <person name="Sheng Y."/>
            <person name="Liu T."/>
            <person name="Pan Y.S."/>
            <person name="Xia L.Y."/>
            <person name="Li J."/>
            <person name="Zhao F."/>
            <person name="Cao W.C."/>
        </authorList>
    </citation>
    <scope>NUCLEOTIDE SEQUENCE</scope>
    <source>
        <strain evidence="3">Rmic-2018</strain>
    </source>
</reference>